<dbReference type="AlphaFoldDB" id="A0A4V6AQ60"/>
<dbReference type="InterPro" id="IPR006703">
    <property type="entry name" value="G_AIG1"/>
</dbReference>
<name>A0A4V6AQ60_COLLU</name>
<evidence type="ECO:0000256" key="3">
    <source>
        <dbReference type="ARBA" id="ARBA00023134"/>
    </source>
</evidence>
<evidence type="ECO:0000256" key="4">
    <source>
        <dbReference type="SAM" id="MobiDB-lite"/>
    </source>
</evidence>
<dbReference type="PANTHER" id="PTHR10903:SF170">
    <property type="entry name" value="GTPASE IMAP FAMILY MEMBER 7"/>
    <property type="match status" value="1"/>
</dbReference>
<organism evidence="7 8">
    <name type="scientific">Collichthys lucidus</name>
    <name type="common">Big head croaker</name>
    <name type="synonym">Sciaena lucida</name>
    <dbReference type="NCBI Taxonomy" id="240159"/>
    <lineage>
        <taxon>Eukaryota</taxon>
        <taxon>Metazoa</taxon>
        <taxon>Chordata</taxon>
        <taxon>Craniata</taxon>
        <taxon>Vertebrata</taxon>
        <taxon>Euteleostomi</taxon>
        <taxon>Actinopterygii</taxon>
        <taxon>Neopterygii</taxon>
        <taxon>Teleostei</taxon>
        <taxon>Neoteleostei</taxon>
        <taxon>Acanthomorphata</taxon>
        <taxon>Eupercaria</taxon>
        <taxon>Sciaenidae</taxon>
        <taxon>Collichthys</taxon>
    </lineage>
</organism>
<gene>
    <name evidence="7" type="ORF">D9C73_012019</name>
</gene>
<feature type="region of interest" description="Disordered" evidence="4">
    <location>
        <begin position="663"/>
        <end position="706"/>
    </location>
</feature>
<dbReference type="PROSITE" id="PS51720">
    <property type="entry name" value="G_AIG1"/>
    <property type="match status" value="3"/>
</dbReference>
<feature type="domain" description="AIG1-type G" evidence="6">
    <location>
        <begin position="452"/>
        <end position="651"/>
    </location>
</feature>
<protein>
    <submittedName>
        <fullName evidence="7">GTPase IMAP family member 8</fullName>
    </submittedName>
</protein>
<feature type="domain" description="AIG1-type G" evidence="6">
    <location>
        <begin position="233"/>
        <end position="423"/>
    </location>
</feature>
<dbReference type="CDD" id="cd01852">
    <property type="entry name" value="AIG1"/>
    <property type="match status" value="1"/>
</dbReference>
<dbReference type="Proteomes" id="UP000298787">
    <property type="component" value="Chromosome 11"/>
</dbReference>
<dbReference type="SUPFAM" id="SSF52540">
    <property type="entry name" value="P-loop containing nucleoside triphosphate hydrolases"/>
    <property type="match status" value="3"/>
</dbReference>
<keyword evidence="5" id="KW-1133">Transmembrane helix</keyword>
<feature type="region of interest" description="Disordered" evidence="4">
    <location>
        <begin position="1"/>
        <end position="22"/>
    </location>
</feature>
<evidence type="ECO:0000313" key="8">
    <source>
        <dbReference type="Proteomes" id="UP000298787"/>
    </source>
</evidence>
<evidence type="ECO:0000256" key="5">
    <source>
        <dbReference type="SAM" id="Phobius"/>
    </source>
</evidence>
<dbReference type="PANTHER" id="PTHR10903">
    <property type="entry name" value="GTPASE, IMAP FAMILY MEMBER-RELATED"/>
    <property type="match status" value="1"/>
</dbReference>
<keyword evidence="2" id="KW-0547">Nucleotide-binding</keyword>
<keyword evidence="3" id="KW-0342">GTP-binding</keyword>
<feature type="compositionally biased region" description="Polar residues" evidence="4">
    <location>
        <begin position="9"/>
        <end position="22"/>
    </location>
</feature>
<dbReference type="InterPro" id="IPR045058">
    <property type="entry name" value="GIMA/IAN/Toc"/>
</dbReference>
<dbReference type="EMBL" id="CM014088">
    <property type="protein sequence ID" value="TKS79152.1"/>
    <property type="molecule type" value="Genomic_DNA"/>
</dbReference>
<comment type="similarity">
    <text evidence="1">Belongs to the TRAFAC class TrmE-Era-EngA-EngB-Septin-like GTPase superfamily. AIG1/Toc34/Toc159-like paraseptin GTPase family. IAN subfamily.</text>
</comment>
<dbReference type="Pfam" id="PF04548">
    <property type="entry name" value="AIG1"/>
    <property type="match status" value="3"/>
</dbReference>
<dbReference type="FunFam" id="3.40.50.300:FF:000366">
    <property type="entry name" value="GTPase, IMAP family member 2"/>
    <property type="match status" value="1"/>
</dbReference>
<evidence type="ECO:0000256" key="1">
    <source>
        <dbReference type="ARBA" id="ARBA00008535"/>
    </source>
</evidence>
<keyword evidence="5" id="KW-0472">Membrane</keyword>
<evidence type="ECO:0000259" key="6">
    <source>
        <dbReference type="PROSITE" id="PS51720"/>
    </source>
</evidence>
<dbReference type="Gene3D" id="3.40.50.300">
    <property type="entry name" value="P-loop containing nucleotide triphosphate hydrolases"/>
    <property type="match status" value="3"/>
</dbReference>
<dbReference type="InterPro" id="IPR027417">
    <property type="entry name" value="P-loop_NTPase"/>
</dbReference>
<evidence type="ECO:0000256" key="2">
    <source>
        <dbReference type="ARBA" id="ARBA00022741"/>
    </source>
</evidence>
<keyword evidence="8" id="KW-1185">Reference proteome</keyword>
<dbReference type="GO" id="GO:0005525">
    <property type="term" value="F:GTP binding"/>
    <property type="evidence" value="ECO:0007669"/>
    <property type="project" value="UniProtKB-KW"/>
</dbReference>
<feature type="transmembrane region" description="Helical" evidence="5">
    <location>
        <begin position="820"/>
        <end position="841"/>
    </location>
</feature>
<dbReference type="STRING" id="240159.A0A4V6AQ60"/>
<keyword evidence="5" id="KW-0812">Transmembrane</keyword>
<reference evidence="7 8" key="1">
    <citation type="submission" date="2019-01" db="EMBL/GenBank/DDBJ databases">
        <title>Genome Assembly of Collichthys lucidus.</title>
        <authorList>
            <person name="Cai M."/>
            <person name="Xiao S."/>
        </authorList>
    </citation>
    <scope>NUCLEOTIDE SEQUENCE [LARGE SCALE GENOMIC DNA]</scope>
    <source>
        <strain evidence="7">JT15FE1705JMU</strain>
        <tissue evidence="7">Muscle</tissue>
    </source>
</reference>
<feature type="domain" description="AIG1-type G" evidence="6">
    <location>
        <begin position="32"/>
        <end position="220"/>
    </location>
</feature>
<proteinExistence type="inferred from homology"/>
<evidence type="ECO:0000313" key="7">
    <source>
        <dbReference type="EMBL" id="TKS79152.1"/>
    </source>
</evidence>
<sequence>MEDRRVGTRASTSDDVQPLKRSSSYQFLPPTMSELRVVLLGNSWSQRSSVGNFILGQTVFNTEEEPDCCLRERGQVKEKEMILINTPDLLHPDISEDKLTEHVKTCERLSDPGPHVFLLVLQPEDFTEEHNLKLCRVLQRFSDQSFDRSLILIPTPREESPGFMEKYMEHRPLKDMIRKCRYRHLNQRNIEHSELLTRLGQIVKENNGEHVSCDVFEDEDAGLFMTTKCEDMKPALNLVLCGRRGAGKTSAAKAILGQTEFPSVSNSSECVKHQGEVCGRRVSLVQLPALYGKPQEAVMEESLRCISLCDPEGVHAFILVLPVGPLTDEDKGELETIQNTFSSRVDDFTMILFTVESDPAAPAVVNFVQENKDIQELRQSCGGRYVVLNIKDKQQIPELLDMVEKTRAEGSRCFTKDMFTKAQMEKVSRLEAELQDVKQRSEAGGDEESQNRECLRMVLIGKTGSGKSATGNTILGKKHFKPRIPPKPAIKSCEQASAEIDGRTVAVVNMPALFDKTLSDGKIQQEIKKCISMLSPGPHVILLVLQIGNFTQEEKDSVELIKKYFGNKSEDYVIVIFTRGDELEDQTFESYIEGCDGFVKQLINDSGGRYQVFNNKDYTNRTQVSELLAKIESVVREKGGCYNAEMVDTSEPRVQVERVLKEKEEEMKRKDEKHEQELKTLKKKNNEQREEIEQERKQRAKQLQEKDECIQRERRERKKEREEEERRRKRQEESQRQEWKRKVDASEKIVQSEREQRENAERKLELYRKEMKRDRDAWDKERKDTWERIRQEDKQNLEEEKTSFRKLQEEYNRKRRKWTYSLFALLSLLSLVCYLFLIHAYTNTTEGAHT</sequence>
<accession>A0A4V6AQ60</accession>